<dbReference type="Proteomes" id="UP000019277">
    <property type="component" value="Unassembled WGS sequence"/>
</dbReference>
<name>W7J934_9PSEU</name>
<dbReference type="eggNOG" id="COG3206">
    <property type="taxonomic scope" value="Bacteria"/>
</dbReference>
<protein>
    <recommendedName>
        <fullName evidence="4">DUF4407 domain-containing protein</fullName>
    </recommendedName>
</protein>
<dbReference type="InterPro" id="IPR025519">
    <property type="entry name" value="DUF4407"/>
</dbReference>
<comment type="caution">
    <text evidence="2">The sequence shown here is derived from an EMBL/GenBank/DDBJ whole genome shotgun (WGS) entry which is preliminary data.</text>
</comment>
<evidence type="ECO:0000256" key="1">
    <source>
        <dbReference type="SAM" id="Phobius"/>
    </source>
</evidence>
<feature type="transmembrane region" description="Helical" evidence="1">
    <location>
        <begin position="20"/>
        <end position="42"/>
    </location>
</feature>
<feature type="transmembrane region" description="Helical" evidence="1">
    <location>
        <begin position="48"/>
        <end position="67"/>
    </location>
</feature>
<accession>W7J934</accession>
<keyword evidence="3" id="KW-1185">Reference proteome</keyword>
<keyword evidence="1" id="KW-1133">Transmembrane helix</keyword>
<keyword evidence="1" id="KW-0812">Transmembrane</keyword>
<dbReference type="EMBL" id="AYXG01000076">
    <property type="protein sequence ID" value="EWC62544.1"/>
    <property type="molecule type" value="Genomic_DNA"/>
</dbReference>
<organism evidence="2 3">
    <name type="scientific">Actinokineospora spheciospongiae</name>
    <dbReference type="NCBI Taxonomy" id="909613"/>
    <lineage>
        <taxon>Bacteria</taxon>
        <taxon>Bacillati</taxon>
        <taxon>Actinomycetota</taxon>
        <taxon>Actinomycetes</taxon>
        <taxon>Pseudonocardiales</taxon>
        <taxon>Pseudonocardiaceae</taxon>
        <taxon>Actinokineospora</taxon>
    </lineage>
</organism>
<feature type="transmembrane region" description="Helical" evidence="1">
    <location>
        <begin position="87"/>
        <end position="107"/>
    </location>
</feature>
<dbReference type="AlphaFoldDB" id="W7J934"/>
<keyword evidence="1" id="KW-0472">Membrane</keyword>
<proteinExistence type="predicted"/>
<dbReference type="Pfam" id="PF14362">
    <property type="entry name" value="DUF4407"/>
    <property type="match status" value="1"/>
</dbReference>
<dbReference type="STRING" id="909613.UO65_2134"/>
<reference evidence="2 3" key="1">
    <citation type="journal article" date="2014" name="Genome Announc.">
        <title>Draft Genome Sequence of the Antitrypanosomally Active Sponge-Associated Bacterium Actinokineospora sp. Strain EG49.</title>
        <authorList>
            <person name="Harjes J."/>
            <person name="Ryu T."/>
            <person name="Abdelmohsen U.R."/>
            <person name="Moitinho-Silva L."/>
            <person name="Horn H."/>
            <person name="Ravasi T."/>
            <person name="Hentschel U."/>
        </authorList>
    </citation>
    <scope>NUCLEOTIDE SEQUENCE [LARGE SCALE GENOMIC DNA]</scope>
    <source>
        <strain evidence="2 3">EG49</strain>
    </source>
</reference>
<evidence type="ECO:0000313" key="3">
    <source>
        <dbReference type="Proteomes" id="UP000019277"/>
    </source>
</evidence>
<evidence type="ECO:0000313" key="2">
    <source>
        <dbReference type="EMBL" id="EWC62544.1"/>
    </source>
</evidence>
<sequence>MLTGVDEDLLDRAPGDRARYTAMGGVVLGTATVATFSMLVALSEVLGGFHPAVFLPALIWGVFVLNLDRWLVSSASGTEWRRRVGVLVPRLLLAFFFGVVIAEPLVLRVFETAIVKDITNDREQERRDLAGVLLRCNPDATAEQAERQRAGADGCDGHRLNLAAGHQAVDLELAGLLDQAKTLRDGIGADTAEQARRDTLASQECNGTPTATGETSGRRGRGAECLRREQEAQDFRESHPVKPRADRLAGLETRIGELEGALGTARQDFQQRRDAEVTRQVDELIASQGAIGLLERFRALDELTSENAFLAGATWFIRIFFILIDCLPVVVKFLGGTTKYEHLVDIRTGSERRKFQAAVETDELRWVKDHECAQREITNAAAMRQGDAEAELRWHEARADAELQRRVTFLSTGQGFPFGPGPGDPEATLRFAARAPL</sequence>
<gene>
    <name evidence="2" type="ORF">UO65_2134</name>
</gene>
<evidence type="ECO:0008006" key="4">
    <source>
        <dbReference type="Google" id="ProtNLM"/>
    </source>
</evidence>